<dbReference type="RefSeq" id="WP_191250631.1">
    <property type="nucleotide sequence ID" value="NZ_BNCI01000001.1"/>
</dbReference>
<keyword evidence="1" id="KW-0472">Membrane</keyword>
<dbReference type="InterPro" id="IPR021497">
    <property type="entry name" value="GTA_holin_3TM"/>
</dbReference>
<evidence type="ECO:0000313" key="2">
    <source>
        <dbReference type="EMBL" id="GHF18299.1"/>
    </source>
</evidence>
<accession>A0A919E6A0</accession>
<sequence>MAIPFIDSVLDIIRGPLDKLIPDKDQQRAFAHELEMTILRSGMGQLEVNKAEASHPSLFVSGWRPFVGWVCGVALFWHFIGFDLLNWVRGLYWPDLLPLPVLGGADTLVTVLLSMLGLGGLRTVEKLKGVDRTSWPRN</sequence>
<dbReference type="Proteomes" id="UP000630923">
    <property type="component" value="Unassembled WGS sequence"/>
</dbReference>
<organism evidence="2 3">
    <name type="scientific">Kordiimonas sediminis</name>
    <dbReference type="NCBI Taxonomy" id="1735581"/>
    <lineage>
        <taxon>Bacteria</taxon>
        <taxon>Pseudomonadati</taxon>
        <taxon>Pseudomonadota</taxon>
        <taxon>Alphaproteobacteria</taxon>
        <taxon>Kordiimonadales</taxon>
        <taxon>Kordiimonadaceae</taxon>
        <taxon>Kordiimonas</taxon>
    </lineage>
</organism>
<reference evidence="2" key="1">
    <citation type="journal article" date="2014" name="Int. J. Syst. Evol. Microbiol.">
        <title>Complete genome sequence of Corynebacterium casei LMG S-19264T (=DSM 44701T), isolated from a smear-ripened cheese.</title>
        <authorList>
            <consortium name="US DOE Joint Genome Institute (JGI-PGF)"/>
            <person name="Walter F."/>
            <person name="Albersmeier A."/>
            <person name="Kalinowski J."/>
            <person name="Ruckert C."/>
        </authorList>
    </citation>
    <scope>NUCLEOTIDE SEQUENCE</scope>
    <source>
        <strain evidence="2">KCTC 42590</strain>
    </source>
</reference>
<evidence type="ECO:0000256" key="1">
    <source>
        <dbReference type="SAM" id="Phobius"/>
    </source>
</evidence>
<reference evidence="2" key="2">
    <citation type="submission" date="2020-09" db="EMBL/GenBank/DDBJ databases">
        <authorList>
            <person name="Sun Q."/>
            <person name="Kim S."/>
        </authorList>
    </citation>
    <scope>NUCLEOTIDE SEQUENCE</scope>
    <source>
        <strain evidence="2">KCTC 42590</strain>
    </source>
</reference>
<keyword evidence="1" id="KW-1133">Transmembrane helix</keyword>
<protein>
    <submittedName>
        <fullName evidence="2">Uncharacterized protein</fullName>
    </submittedName>
</protein>
<keyword evidence="1" id="KW-0812">Transmembrane</keyword>
<proteinExistence type="predicted"/>
<feature type="transmembrane region" description="Helical" evidence="1">
    <location>
        <begin position="97"/>
        <end position="118"/>
    </location>
</feature>
<feature type="transmembrane region" description="Helical" evidence="1">
    <location>
        <begin position="66"/>
        <end position="85"/>
    </location>
</feature>
<evidence type="ECO:0000313" key="3">
    <source>
        <dbReference type="Proteomes" id="UP000630923"/>
    </source>
</evidence>
<name>A0A919E6A0_9PROT</name>
<keyword evidence="3" id="KW-1185">Reference proteome</keyword>
<comment type="caution">
    <text evidence="2">The sequence shown here is derived from an EMBL/GenBank/DDBJ whole genome shotgun (WGS) entry which is preliminary data.</text>
</comment>
<gene>
    <name evidence="2" type="ORF">GCM10017044_11020</name>
</gene>
<dbReference type="Pfam" id="PF11351">
    <property type="entry name" value="GTA_holin_3TM"/>
    <property type="match status" value="1"/>
</dbReference>
<dbReference type="AlphaFoldDB" id="A0A919E6A0"/>
<dbReference type="EMBL" id="BNCI01000001">
    <property type="protein sequence ID" value="GHF18299.1"/>
    <property type="molecule type" value="Genomic_DNA"/>
</dbReference>